<keyword evidence="4 5" id="KW-0472">Membrane</keyword>
<dbReference type="OrthoDB" id="435607at2759"/>
<evidence type="ECO:0000313" key="8">
    <source>
        <dbReference type="EMBL" id="QLL34226.1"/>
    </source>
</evidence>
<dbReference type="GeneID" id="59327467"/>
<comment type="subcellular location">
    <subcellularLocation>
        <location evidence="5">Endoplasmic reticulum membrane</location>
        <topology evidence="5">Multi-pass membrane protein</topology>
    </subcellularLocation>
    <subcellularLocation>
        <location evidence="1">Membrane</location>
        <topology evidence="1">Multi-pass membrane protein</topology>
    </subcellularLocation>
</comment>
<dbReference type="GO" id="GO:0006888">
    <property type="term" value="P:endoplasmic reticulum to Golgi vesicle-mediated transport"/>
    <property type="evidence" value="ECO:0007669"/>
    <property type="project" value="UniProtKB-UniRule"/>
</dbReference>
<proteinExistence type="inferred from homology"/>
<dbReference type="Proteomes" id="UP000515788">
    <property type="component" value="Chromosome 7"/>
</dbReference>
<keyword evidence="6" id="KW-0175">Coiled coil</keyword>
<evidence type="ECO:0000256" key="1">
    <source>
        <dbReference type="ARBA" id="ARBA00004141"/>
    </source>
</evidence>
<keyword evidence="5" id="KW-0256">Endoplasmic reticulum</keyword>
<feature type="transmembrane region" description="Helical" evidence="5">
    <location>
        <begin position="107"/>
        <end position="131"/>
    </location>
</feature>
<feature type="domain" description="BAP29/BAP31 transmembrane" evidence="7">
    <location>
        <begin position="1"/>
        <end position="137"/>
    </location>
</feature>
<evidence type="ECO:0000256" key="5">
    <source>
        <dbReference type="RuleBase" id="RU367026"/>
    </source>
</evidence>
<dbReference type="InterPro" id="IPR040463">
    <property type="entry name" value="BAP29/BAP31_N"/>
</dbReference>
<dbReference type="EMBL" id="CP059252">
    <property type="protein sequence ID" value="QLL34226.1"/>
    <property type="molecule type" value="Genomic_DNA"/>
</dbReference>
<reference evidence="8 9" key="1">
    <citation type="submission" date="2020-06" db="EMBL/GenBank/DDBJ databases">
        <title>The yeast mating-type switching endonuclease HO is a domesticated member of an unorthodox homing genetic element family.</title>
        <authorList>
            <person name="Coughlan A.Y."/>
            <person name="Lombardi L."/>
            <person name="Braun-Galleani S."/>
            <person name="Martos A.R."/>
            <person name="Galeote V."/>
            <person name="Bigey F."/>
            <person name="Dequin S."/>
            <person name="Byrne K.P."/>
            <person name="Wolfe K.H."/>
        </authorList>
    </citation>
    <scope>NUCLEOTIDE SEQUENCE [LARGE SCALE GENOMIC DNA]</scope>
    <source>
        <strain evidence="8 9">CBS764</strain>
    </source>
</reference>
<comment type="function">
    <text evidence="5">May play a role in anterograde transport of membrane proteins from the endoplasmic reticulum to the Golgi.</text>
</comment>
<dbReference type="InterPro" id="IPR008417">
    <property type="entry name" value="BAP29/BAP31"/>
</dbReference>
<accession>A0A7G3ZL40</accession>
<dbReference type="PANTHER" id="PTHR12701">
    <property type="entry name" value="BCR-ASSOCIATED PROTEIN, BAP"/>
    <property type="match status" value="1"/>
</dbReference>
<dbReference type="PANTHER" id="PTHR12701:SF19">
    <property type="entry name" value="ENDOPLASMIC RETICULUM TRANSMEMBRANE PROTEIN 1-RELATED"/>
    <property type="match status" value="1"/>
</dbReference>
<keyword evidence="3 5" id="KW-1133">Transmembrane helix</keyword>
<protein>
    <recommendedName>
        <fullName evidence="5">Endoplasmic reticulum transmembrane protein</fullName>
    </recommendedName>
</protein>
<dbReference type="GO" id="GO:0070973">
    <property type="term" value="P:protein localization to endoplasmic reticulum exit site"/>
    <property type="evidence" value="ECO:0007669"/>
    <property type="project" value="UniProtKB-UniRule"/>
</dbReference>
<sequence>MSLYFTSLFAVLTFEMVLLFIIVLPLPYRMRKFLYNTYYKWTSSKQFQTVYYIFGIIVGLLFVDSWKRAQVKVSLYHHRKYNEENPDPAAVTPIQALASRAYNQRNVYISGFILYFMICIPTVMTIVRRLVKYENLIREEKADRPKDAKLGRPVEDRDIDELAEKLKNREASLRGLQKQVKNLEEFFDKQNDEKALGRADEKIKKNV</sequence>
<evidence type="ECO:0000256" key="6">
    <source>
        <dbReference type="SAM" id="Coils"/>
    </source>
</evidence>
<feature type="transmembrane region" description="Helical" evidence="5">
    <location>
        <begin position="6"/>
        <end position="28"/>
    </location>
</feature>
<organism evidence="8 9">
    <name type="scientific">Torulaspora globosa</name>
    <dbReference type="NCBI Taxonomy" id="48254"/>
    <lineage>
        <taxon>Eukaryota</taxon>
        <taxon>Fungi</taxon>
        <taxon>Dikarya</taxon>
        <taxon>Ascomycota</taxon>
        <taxon>Saccharomycotina</taxon>
        <taxon>Saccharomycetes</taxon>
        <taxon>Saccharomycetales</taxon>
        <taxon>Saccharomycetaceae</taxon>
        <taxon>Torulaspora</taxon>
    </lineage>
</organism>
<dbReference type="GO" id="GO:0005789">
    <property type="term" value="C:endoplasmic reticulum membrane"/>
    <property type="evidence" value="ECO:0007669"/>
    <property type="project" value="UniProtKB-SubCell"/>
</dbReference>
<dbReference type="RefSeq" id="XP_037140900.1">
    <property type="nucleotide sequence ID" value="XM_037285004.1"/>
</dbReference>
<dbReference type="GO" id="GO:0006886">
    <property type="term" value="P:intracellular protein transport"/>
    <property type="evidence" value="ECO:0007669"/>
    <property type="project" value="UniProtKB-UniRule"/>
</dbReference>
<dbReference type="KEGG" id="tgb:HG536_0G00830"/>
<gene>
    <name evidence="8" type="ORF">HG536_0G00830</name>
</gene>
<keyword evidence="5" id="KW-0813">Transport</keyword>
<keyword evidence="5" id="KW-0653">Protein transport</keyword>
<keyword evidence="9" id="KW-1185">Reference proteome</keyword>
<evidence type="ECO:0000256" key="3">
    <source>
        <dbReference type="ARBA" id="ARBA00022989"/>
    </source>
</evidence>
<evidence type="ECO:0000259" key="7">
    <source>
        <dbReference type="Pfam" id="PF05529"/>
    </source>
</evidence>
<evidence type="ECO:0000313" key="9">
    <source>
        <dbReference type="Proteomes" id="UP000515788"/>
    </source>
</evidence>
<feature type="transmembrane region" description="Helical" evidence="5">
    <location>
        <begin position="49"/>
        <end position="66"/>
    </location>
</feature>
<keyword evidence="5" id="KW-0931">ER-Golgi transport</keyword>
<dbReference type="AlphaFoldDB" id="A0A7G3ZL40"/>
<evidence type="ECO:0000256" key="4">
    <source>
        <dbReference type="ARBA" id="ARBA00023136"/>
    </source>
</evidence>
<evidence type="ECO:0000256" key="2">
    <source>
        <dbReference type="ARBA" id="ARBA00022692"/>
    </source>
</evidence>
<name>A0A7G3ZL40_9SACH</name>
<feature type="coiled-coil region" evidence="6">
    <location>
        <begin position="159"/>
        <end position="193"/>
    </location>
</feature>
<dbReference type="Pfam" id="PF05529">
    <property type="entry name" value="Bap31"/>
    <property type="match status" value="1"/>
</dbReference>
<comment type="similarity">
    <text evidence="5">Belongs to the BCAP29/BCAP31 family.</text>
</comment>
<keyword evidence="2 5" id="KW-0812">Transmembrane</keyword>